<dbReference type="InterPro" id="IPR012347">
    <property type="entry name" value="Ferritin-like"/>
</dbReference>
<proteinExistence type="predicted"/>
<dbReference type="EMBL" id="ABVL01000040">
    <property type="protein sequence ID" value="EDY16117.1"/>
    <property type="molecule type" value="Genomic_DNA"/>
</dbReference>
<dbReference type="Gene3D" id="1.20.1260.10">
    <property type="match status" value="1"/>
</dbReference>
<name>B4DBT8_9BACT</name>
<sequence>METITDLRSLLNDLIQTCKDGQEGYLTAAENVVDEEAKEFCNQCSLQRAKFAGELQSLAHELGNSNPEYASSVAGALHRGWINLKSAIVNREAHAILRECERGEGCAAETYDKVLQHALPAPIEETVRRHATAIHVAHERARALADAAAPHWV</sequence>
<comment type="caution">
    <text evidence="2">The sequence shown here is derived from an EMBL/GenBank/DDBJ whole genome shotgun (WGS) entry which is preliminary data.</text>
</comment>
<evidence type="ECO:0000259" key="1">
    <source>
        <dbReference type="Pfam" id="PF09537"/>
    </source>
</evidence>
<reference evidence="2 3" key="1">
    <citation type="journal article" date="2011" name="J. Bacteriol.">
        <title>Genome sequence of Chthoniobacter flavus Ellin428, an aerobic heterotrophic soil bacterium.</title>
        <authorList>
            <person name="Kant R."/>
            <person name="van Passel M.W."/>
            <person name="Palva A."/>
            <person name="Lucas S."/>
            <person name="Lapidus A."/>
            <person name="Glavina Del Rio T."/>
            <person name="Dalin E."/>
            <person name="Tice H."/>
            <person name="Bruce D."/>
            <person name="Goodwin L."/>
            <person name="Pitluck S."/>
            <person name="Larimer F.W."/>
            <person name="Land M.L."/>
            <person name="Hauser L."/>
            <person name="Sangwan P."/>
            <person name="de Vos W.M."/>
            <person name="Janssen P.H."/>
            <person name="Smidt H."/>
        </authorList>
    </citation>
    <scope>NUCLEOTIDE SEQUENCE [LARGE SCALE GENOMIC DNA]</scope>
    <source>
        <strain evidence="2 3">Ellin428</strain>
    </source>
</reference>
<accession>B4DBT8</accession>
<gene>
    <name evidence="2" type="ORF">CfE428DRAFT_6379</name>
</gene>
<dbReference type="NCBIfam" id="TIGR02284">
    <property type="entry name" value="PA2169 family four-helix-bundle protein"/>
    <property type="match status" value="1"/>
</dbReference>
<dbReference type="AlphaFoldDB" id="B4DBT8"/>
<dbReference type="InterPro" id="IPR016920">
    <property type="entry name" value="UCP029477"/>
</dbReference>
<dbReference type="PIRSF" id="PIRSF029477">
    <property type="entry name" value="UCP029477"/>
    <property type="match status" value="1"/>
</dbReference>
<dbReference type="STRING" id="497964.CfE428DRAFT_6379"/>
<organism evidence="2 3">
    <name type="scientific">Chthoniobacter flavus Ellin428</name>
    <dbReference type="NCBI Taxonomy" id="497964"/>
    <lineage>
        <taxon>Bacteria</taxon>
        <taxon>Pseudomonadati</taxon>
        <taxon>Verrucomicrobiota</taxon>
        <taxon>Spartobacteria</taxon>
        <taxon>Chthoniobacterales</taxon>
        <taxon>Chthoniobacteraceae</taxon>
        <taxon>Chthoniobacter</taxon>
    </lineage>
</organism>
<protein>
    <recommendedName>
        <fullName evidence="1">DUF2383 domain-containing protein</fullName>
    </recommendedName>
</protein>
<dbReference type="Proteomes" id="UP000005824">
    <property type="component" value="Unassembled WGS sequence"/>
</dbReference>
<keyword evidence="3" id="KW-1185">Reference proteome</keyword>
<feature type="domain" description="DUF2383" evidence="1">
    <location>
        <begin position="10"/>
        <end position="116"/>
    </location>
</feature>
<dbReference type="eggNOG" id="COG1633">
    <property type="taxonomic scope" value="Bacteria"/>
</dbReference>
<evidence type="ECO:0000313" key="3">
    <source>
        <dbReference type="Proteomes" id="UP000005824"/>
    </source>
</evidence>
<dbReference type="Pfam" id="PF09537">
    <property type="entry name" value="DUF2383"/>
    <property type="match status" value="1"/>
</dbReference>
<dbReference type="InterPro" id="IPR011971">
    <property type="entry name" value="CHP02284"/>
</dbReference>
<dbReference type="RefSeq" id="WP_006983697.1">
    <property type="nucleotide sequence ID" value="NZ_ABVL01000040.1"/>
</dbReference>
<dbReference type="InParanoid" id="B4DBT8"/>
<evidence type="ECO:0000313" key="2">
    <source>
        <dbReference type="EMBL" id="EDY16117.1"/>
    </source>
</evidence>
<dbReference type="InterPro" id="IPR019052">
    <property type="entry name" value="DUF2383"/>
</dbReference>